<keyword evidence="1 2" id="KW-0238">DNA-binding</keyword>
<dbReference type="Gene3D" id="1.10.10.60">
    <property type="entry name" value="Homeodomain-like"/>
    <property type="match status" value="1"/>
</dbReference>
<evidence type="ECO:0000313" key="4">
    <source>
        <dbReference type="EMBL" id="RXI96593.1"/>
    </source>
</evidence>
<dbReference type="AlphaFoldDB" id="A0A4Q0VN77"/>
<dbReference type="Pfam" id="PF00440">
    <property type="entry name" value="TetR_N"/>
    <property type="match status" value="1"/>
</dbReference>
<dbReference type="Proteomes" id="UP000290649">
    <property type="component" value="Unassembled WGS sequence"/>
</dbReference>
<keyword evidence="5" id="KW-1185">Reference proteome</keyword>
<protein>
    <submittedName>
        <fullName evidence="4">TetR/AcrR family transcriptional regulator</fullName>
    </submittedName>
</protein>
<dbReference type="EMBL" id="QOUX01000047">
    <property type="protein sequence ID" value="RXI96593.1"/>
    <property type="molecule type" value="Genomic_DNA"/>
</dbReference>
<reference evidence="4 5" key="1">
    <citation type="journal article" date="2019" name="Int. J. Syst. Evol. Microbiol.">
        <title>Anaerobacillus alkaliphilus sp. nov., a novel alkaliphilic and moderately halophilic bacterium.</title>
        <authorList>
            <person name="Borsodi A.K."/>
            <person name="Aszalos J.M."/>
            <person name="Bihari P."/>
            <person name="Nagy I."/>
            <person name="Schumann P."/>
            <person name="Sproer C."/>
            <person name="Kovacs A.L."/>
            <person name="Boka K."/>
            <person name="Dobosy P."/>
            <person name="Ovari M."/>
            <person name="Szili-Kovacs T."/>
            <person name="Toth E."/>
        </authorList>
    </citation>
    <scope>NUCLEOTIDE SEQUENCE [LARGE SCALE GENOMIC DNA]</scope>
    <source>
        <strain evidence="4 5">B16-10</strain>
    </source>
</reference>
<dbReference type="GO" id="GO:0003677">
    <property type="term" value="F:DNA binding"/>
    <property type="evidence" value="ECO:0007669"/>
    <property type="project" value="UniProtKB-UniRule"/>
</dbReference>
<proteinExistence type="predicted"/>
<dbReference type="RefSeq" id="WP_129080566.1">
    <property type="nucleotide sequence ID" value="NZ_QOUX01000047.1"/>
</dbReference>
<dbReference type="PROSITE" id="PS50977">
    <property type="entry name" value="HTH_TETR_2"/>
    <property type="match status" value="1"/>
</dbReference>
<dbReference type="InterPro" id="IPR001647">
    <property type="entry name" value="HTH_TetR"/>
</dbReference>
<organism evidence="4 5">
    <name type="scientific">Anaerobacillus alkaliphilus</name>
    <dbReference type="NCBI Taxonomy" id="1548597"/>
    <lineage>
        <taxon>Bacteria</taxon>
        <taxon>Bacillati</taxon>
        <taxon>Bacillota</taxon>
        <taxon>Bacilli</taxon>
        <taxon>Bacillales</taxon>
        <taxon>Bacillaceae</taxon>
        <taxon>Anaerobacillus</taxon>
    </lineage>
</organism>
<feature type="DNA-binding region" description="H-T-H motif" evidence="2">
    <location>
        <begin position="29"/>
        <end position="48"/>
    </location>
</feature>
<dbReference type="InterPro" id="IPR009057">
    <property type="entry name" value="Homeodomain-like_sf"/>
</dbReference>
<comment type="caution">
    <text evidence="4">The sequence shown here is derived from an EMBL/GenBank/DDBJ whole genome shotgun (WGS) entry which is preliminary data.</text>
</comment>
<dbReference type="SUPFAM" id="SSF46689">
    <property type="entry name" value="Homeodomain-like"/>
    <property type="match status" value="1"/>
</dbReference>
<name>A0A4Q0VN77_9BACI</name>
<evidence type="ECO:0000259" key="3">
    <source>
        <dbReference type="PROSITE" id="PS50977"/>
    </source>
</evidence>
<feature type="domain" description="HTH tetR-type" evidence="3">
    <location>
        <begin position="6"/>
        <end position="66"/>
    </location>
</feature>
<evidence type="ECO:0000313" key="5">
    <source>
        <dbReference type="Proteomes" id="UP000290649"/>
    </source>
</evidence>
<evidence type="ECO:0000256" key="1">
    <source>
        <dbReference type="ARBA" id="ARBA00023125"/>
    </source>
</evidence>
<accession>A0A4Q0VN77</accession>
<dbReference type="OrthoDB" id="9806334at2"/>
<gene>
    <name evidence="4" type="ORF">DS745_23105</name>
</gene>
<sequence length="187" mass="21060">MPPKKKFTREQIIDAAFEIAKKEGLGSITIRKIANALGSSIAPIYVNFNDVDELLEGVMLKIHELTQNILLEQNTGYPFLDIGIASLKFAKEYDVLFKDLVFQKNDQFDVDMEEQLVELMKTDPDLKGFSTDELKDILLKLKIFQTGLSLMVANGLLSNKTDEQLIEMLMSMGNDVIVAKRQSKGVE</sequence>
<evidence type="ECO:0000256" key="2">
    <source>
        <dbReference type="PROSITE-ProRule" id="PRU00335"/>
    </source>
</evidence>